<evidence type="ECO:0000313" key="2">
    <source>
        <dbReference type="EMBL" id="QDR80050.1"/>
    </source>
</evidence>
<sequence>MQTGNIIPQHLQNGYLLAYEKACTDLSAKNPAAMAARSGAGFDSANKLFTLNYLNEVYTVSYPEGEVSYACRQEQVPLAAKVVILHYLVTAGGQLLSGQLISFKEIPGGMIYLQPFNGRVLGGFKAIFGKKAGLLVKAGEKLDGRIVKYGDAAVTVDVLPRVPVTYVIWEGDEEFPANATALFDATASDYLPTEDLVVAAAAGASLLGKTARALA</sequence>
<protein>
    <recommendedName>
        <fullName evidence="1">DUF3786 domain-containing protein</fullName>
    </recommendedName>
</protein>
<proteinExistence type="predicted"/>
<feature type="domain" description="DUF3786" evidence="1">
    <location>
        <begin position="31"/>
        <end position="200"/>
    </location>
</feature>
<dbReference type="Pfam" id="PF12654">
    <property type="entry name" value="DUF3786"/>
    <property type="match status" value="1"/>
</dbReference>
<name>A0A517DRR9_9FIRM</name>
<evidence type="ECO:0000313" key="3">
    <source>
        <dbReference type="Proteomes" id="UP000320776"/>
    </source>
</evidence>
<reference evidence="2 3" key="1">
    <citation type="submission" date="2019-02" db="EMBL/GenBank/DDBJ databases">
        <title>Closed genome of Sporomusa termitida DSM 4440.</title>
        <authorList>
            <person name="Poehlein A."/>
            <person name="Daniel R."/>
        </authorList>
    </citation>
    <scope>NUCLEOTIDE SEQUENCE [LARGE SCALE GENOMIC DNA]</scope>
    <source>
        <strain evidence="2 3">DSM 4440</strain>
    </source>
</reference>
<dbReference type="RefSeq" id="WP_144349619.1">
    <property type="nucleotide sequence ID" value="NZ_CP036259.1"/>
</dbReference>
<dbReference type="OrthoDB" id="159408at2"/>
<evidence type="ECO:0000259" key="1">
    <source>
        <dbReference type="Pfam" id="PF12654"/>
    </source>
</evidence>
<dbReference type="AlphaFoldDB" id="A0A517DRR9"/>
<dbReference type="Proteomes" id="UP000320776">
    <property type="component" value="Chromosome"/>
</dbReference>
<dbReference type="KEGG" id="sted:SPTER_13640"/>
<accession>A0A517DRR9</accession>
<dbReference type="EMBL" id="CP036259">
    <property type="protein sequence ID" value="QDR80050.1"/>
    <property type="molecule type" value="Genomic_DNA"/>
</dbReference>
<gene>
    <name evidence="2" type="ORF">SPTER_13640</name>
</gene>
<keyword evidence="3" id="KW-1185">Reference proteome</keyword>
<dbReference type="InterPro" id="IPR024264">
    <property type="entry name" value="DUF3786"/>
</dbReference>
<organism evidence="2 3">
    <name type="scientific">Sporomusa termitida</name>
    <dbReference type="NCBI Taxonomy" id="2377"/>
    <lineage>
        <taxon>Bacteria</taxon>
        <taxon>Bacillati</taxon>
        <taxon>Bacillota</taxon>
        <taxon>Negativicutes</taxon>
        <taxon>Selenomonadales</taxon>
        <taxon>Sporomusaceae</taxon>
        <taxon>Sporomusa</taxon>
    </lineage>
</organism>